<dbReference type="OrthoDB" id="118830at2"/>
<feature type="signal peptide" evidence="1">
    <location>
        <begin position="1"/>
        <end position="27"/>
    </location>
</feature>
<dbReference type="EMBL" id="BA000045">
    <property type="protein sequence ID" value="BAC92206.1"/>
    <property type="molecule type" value="Genomic_DNA"/>
</dbReference>
<dbReference type="HOGENOM" id="CLU_085006_0_0_3"/>
<dbReference type="KEGG" id="gvi:gll4265"/>
<accession>Q7NDH0</accession>
<dbReference type="EnsemblBacteria" id="BAC92206">
    <property type="protein sequence ID" value="BAC92206"/>
    <property type="gene ID" value="BAC92206"/>
</dbReference>
<keyword evidence="1" id="KW-0732">Signal</keyword>
<dbReference type="Proteomes" id="UP000000557">
    <property type="component" value="Chromosome"/>
</dbReference>
<dbReference type="STRING" id="251221.gene:10761784"/>
<protein>
    <submittedName>
        <fullName evidence="2">Gll4265 protein</fullName>
    </submittedName>
</protein>
<dbReference type="eggNOG" id="COG5492">
    <property type="taxonomic scope" value="Bacteria"/>
</dbReference>
<keyword evidence="3" id="KW-1185">Reference proteome</keyword>
<proteinExistence type="predicted"/>
<reference evidence="2 3" key="1">
    <citation type="journal article" date="2003" name="DNA Res.">
        <title>Complete genome structure of Gloeobacter violaceus PCC 7421, a cyanobacterium that lacks thylakoids.</title>
        <authorList>
            <person name="Nakamura Y."/>
            <person name="Kaneko T."/>
            <person name="Sato S."/>
            <person name="Mimuro M."/>
            <person name="Miyashita H."/>
            <person name="Tsuchiya T."/>
            <person name="Sasamoto S."/>
            <person name="Watanabe A."/>
            <person name="Kawashima K."/>
            <person name="Kishida Y."/>
            <person name="Kiyokawa C."/>
            <person name="Kohara M."/>
            <person name="Matsumoto M."/>
            <person name="Matsuno A."/>
            <person name="Nakazaki N."/>
            <person name="Shimpo S."/>
            <person name="Takeuchi C."/>
            <person name="Yamada M."/>
            <person name="Tabata S."/>
        </authorList>
    </citation>
    <scope>NUCLEOTIDE SEQUENCE [LARGE SCALE GENOMIC DNA]</scope>
    <source>
        <strain evidence="3">ATCC 29082 / PCC 7421</strain>
    </source>
</reference>
<dbReference type="InterPro" id="IPR025975">
    <property type="entry name" value="Polysacc_lyase"/>
</dbReference>
<dbReference type="RefSeq" id="WP_011144249.1">
    <property type="nucleotide sequence ID" value="NC_005125.1"/>
</dbReference>
<evidence type="ECO:0000313" key="3">
    <source>
        <dbReference type="Proteomes" id="UP000000557"/>
    </source>
</evidence>
<dbReference type="Gene3D" id="2.60.120.200">
    <property type="match status" value="1"/>
</dbReference>
<dbReference type="PhylomeDB" id="Q7NDH0"/>
<organism evidence="2 3">
    <name type="scientific">Gloeobacter violaceus (strain ATCC 29082 / PCC 7421)</name>
    <dbReference type="NCBI Taxonomy" id="251221"/>
    <lineage>
        <taxon>Bacteria</taxon>
        <taxon>Bacillati</taxon>
        <taxon>Cyanobacteriota</taxon>
        <taxon>Cyanophyceae</taxon>
        <taxon>Gloeobacterales</taxon>
        <taxon>Gloeobacteraceae</taxon>
        <taxon>Gloeobacter</taxon>
    </lineage>
</organism>
<dbReference type="AlphaFoldDB" id="Q7NDH0"/>
<feature type="chain" id="PRO_5004288788" evidence="1">
    <location>
        <begin position="28"/>
        <end position="294"/>
    </location>
</feature>
<name>Q7NDH0_GLOVI</name>
<sequence length="294" mass="32469">MRRYLALKLLPVCGSCCLLISPQTALGVELAAAPPAPQAAESSNVYFVGDFESGDLTGFDTEICCSDAVLVISAPKKVGTTVPPVRAGRYAAQFNLRKSDPDVSSSRRAELRLGTVKADSSRWYAFSVYLPVDWETDEDSYDIIAQWHDSPDFDLGETWRSPALNLQVAAGNWKINRRWDPNPVTYDNTPGPGGGTESIGLGPYSKGVWTDWVLHVNWSYEDNGVLEVWKNGVLVLAREGPNTYNDQTGPYLKLGIYKPDWKYDPAESTTSSRTLYIDEVRIGNSKATYEEVSP</sequence>
<dbReference type="InParanoid" id="Q7NDH0"/>
<reference evidence="2 3" key="2">
    <citation type="journal article" date="2003" name="DNA Res.">
        <title>Complete genome structure of Gloeobacter violaceus PCC 7421, a cyanobacterium that lacks thylakoids (supplement).</title>
        <authorList>
            <person name="Nakamura Y."/>
            <person name="Kaneko T."/>
            <person name="Sato S."/>
            <person name="Mimuro M."/>
            <person name="Miyashita H."/>
            <person name="Tsuchiya T."/>
            <person name="Sasamoto S."/>
            <person name="Watanabe A."/>
            <person name="Kawashima K."/>
            <person name="Kishida Y."/>
            <person name="Kiyokawa C."/>
            <person name="Kohara M."/>
            <person name="Matsumoto M."/>
            <person name="Matsuno A."/>
            <person name="Nakazaki N."/>
            <person name="Shimpo S."/>
            <person name="Takeuchi C."/>
            <person name="Yamada M."/>
            <person name="Tabata S."/>
        </authorList>
    </citation>
    <scope>NUCLEOTIDE SEQUENCE [LARGE SCALE GENOMIC DNA]</scope>
    <source>
        <strain evidence="3">ATCC 29082 / PCC 7421</strain>
    </source>
</reference>
<evidence type="ECO:0000256" key="1">
    <source>
        <dbReference type="SAM" id="SignalP"/>
    </source>
</evidence>
<dbReference type="Pfam" id="PF14099">
    <property type="entry name" value="Polysacc_lyase"/>
    <property type="match status" value="1"/>
</dbReference>
<gene>
    <name evidence="2" type="ordered locus">gll4265</name>
</gene>
<evidence type="ECO:0000313" key="2">
    <source>
        <dbReference type="EMBL" id="BAC92206.1"/>
    </source>
</evidence>